<reference evidence="8" key="1">
    <citation type="journal article" date="2019" name="Int. J. Syst. Evol. Microbiol.">
        <title>The Global Catalogue of Microorganisms (GCM) 10K type strain sequencing project: providing services to taxonomists for standard genome sequencing and annotation.</title>
        <authorList>
            <consortium name="The Broad Institute Genomics Platform"/>
            <consortium name="The Broad Institute Genome Sequencing Center for Infectious Disease"/>
            <person name="Wu L."/>
            <person name="Ma J."/>
        </authorList>
    </citation>
    <scope>NUCLEOTIDE SEQUENCE [LARGE SCALE GENOMIC DNA]</scope>
    <source>
        <strain evidence="8">CGMCC 4.7106</strain>
    </source>
</reference>
<comment type="caution">
    <text evidence="7">The sequence shown here is derived from an EMBL/GenBank/DDBJ whole genome shotgun (WGS) entry which is preliminary data.</text>
</comment>
<keyword evidence="8" id="KW-1185">Reference proteome</keyword>
<feature type="transmembrane region" description="Helical" evidence="5">
    <location>
        <begin position="235"/>
        <end position="255"/>
    </location>
</feature>
<feature type="transmembrane region" description="Helical" evidence="5">
    <location>
        <begin position="267"/>
        <end position="285"/>
    </location>
</feature>
<evidence type="ECO:0000256" key="1">
    <source>
        <dbReference type="ARBA" id="ARBA00004141"/>
    </source>
</evidence>
<dbReference type="EMBL" id="JBHSNW010000003">
    <property type="protein sequence ID" value="MFC5814823.1"/>
    <property type="molecule type" value="Genomic_DNA"/>
</dbReference>
<name>A0ABW1BQA0_9ACTN</name>
<dbReference type="InterPro" id="IPR011701">
    <property type="entry name" value="MFS"/>
</dbReference>
<feature type="domain" description="Major facilitator superfamily (MFS) profile" evidence="6">
    <location>
        <begin position="5"/>
        <end position="377"/>
    </location>
</feature>
<dbReference type="RefSeq" id="WP_219552200.1">
    <property type="nucleotide sequence ID" value="NZ_JAHKRN010000087.1"/>
</dbReference>
<keyword evidence="2 5" id="KW-0812">Transmembrane</keyword>
<gene>
    <name evidence="7" type="ORF">ACFPUY_06990</name>
</gene>
<feature type="transmembrane region" description="Helical" evidence="5">
    <location>
        <begin position="200"/>
        <end position="223"/>
    </location>
</feature>
<proteinExistence type="predicted"/>
<protein>
    <submittedName>
        <fullName evidence="7">MFS transporter</fullName>
    </submittedName>
</protein>
<dbReference type="InterPro" id="IPR051788">
    <property type="entry name" value="MFS_Transporter"/>
</dbReference>
<dbReference type="PROSITE" id="PS50850">
    <property type="entry name" value="MFS"/>
    <property type="match status" value="1"/>
</dbReference>
<comment type="subcellular location">
    <subcellularLocation>
        <location evidence="1">Membrane</location>
        <topology evidence="1">Multi-pass membrane protein</topology>
    </subcellularLocation>
</comment>
<dbReference type="CDD" id="cd17393">
    <property type="entry name" value="MFS_MosC_like"/>
    <property type="match status" value="1"/>
</dbReference>
<evidence type="ECO:0000313" key="8">
    <source>
        <dbReference type="Proteomes" id="UP001596096"/>
    </source>
</evidence>
<feature type="transmembrane region" description="Helical" evidence="5">
    <location>
        <begin position="161"/>
        <end position="179"/>
    </location>
</feature>
<evidence type="ECO:0000313" key="7">
    <source>
        <dbReference type="EMBL" id="MFC5814823.1"/>
    </source>
</evidence>
<keyword evidence="4 5" id="KW-0472">Membrane</keyword>
<feature type="transmembrane region" description="Helical" evidence="5">
    <location>
        <begin position="353"/>
        <end position="372"/>
    </location>
</feature>
<dbReference type="Pfam" id="PF07690">
    <property type="entry name" value="MFS_1"/>
    <property type="match status" value="1"/>
</dbReference>
<feature type="transmembrane region" description="Helical" evidence="5">
    <location>
        <begin position="291"/>
        <end position="312"/>
    </location>
</feature>
<keyword evidence="3 5" id="KW-1133">Transmembrane helix</keyword>
<feature type="transmembrane region" description="Helical" evidence="5">
    <location>
        <begin position="91"/>
        <end position="113"/>
    </location>
</feature>
<evidence type="ECO:0000256" key="5">
    <source>
        <dbReference type="SAM" id="Phobius"/>
    </source>
</evidence>
<organism evidence="7 8">
    <name type="scientific">Nonomuraea harbinensis</name>
    <dbReference type="NCBI Taxonomy" id="1286938"/>
    <lineage>
        <taxon>Bacteria</taxon>
        <taxon>Bacillati</taxon>
        <taxon>Actinomycetota</taxon>
        <taxon>Actinomycetes</taxon>
        <taxon>Streptosporangiales</taxon>
        <taxon>Streptosporangiaceae</taxon>
        <taxon>Nonomuraea</taxon>
    </lineage>
</organism>
<accession>A0ABW1BQA0</accession>
<feature type="transmembrane region" description="Helical" evidence="5">
    <location>
        <begin position="36"/>
        <end position="54"/>
    </location>
</feature>
<evidence type="ECO:0000256" key="4">
    <source>
        <dbReference type="ARBA" id="ARBA00023136"/>
    </source>
</evidence>
<sequence>MRHPHHRAIAAAFALHGAVTGSLVTRTPWIQDNLGLDPAMLGLALLCPPVGAFLTMPTTGRLAHHFGARTVLRVLLPLNCAALVLPAFAPGFGWLCLVMFLLGATAGAVDVVMNAQGVEVERRVGRSVMAGLHGMWSVGNFAGAGVGVAAAHAGLDARAHHVMVAALLMAATVPALRGVPGGRPASGGHTPPHFALPSKAVFVIGLVGVCAAVVELSSMQWAAVYTIAVTGSSEAVGAVAYAVFAGFMVLARFRADAVIGRFGPVRTVRWAAVLATLGTVVIAAGRVPAVTVTGFALFGVGMAVVIPLVFAAAGNAGKDTATGVAGAATMTYLAGLAAPGATGWLAGAASFPAVFWVFAALTAVMGLLAGALRPAAASRPVPVPAGER</sequence>
<feature type="transmembrane region" description="Helical" evidence="5">
    <location>
        <begin position="324"/>
        <end position="347"/>
    </location>
</feature>
<evidence type="ECO:0000256" key="3">
    <source>
        <dbReference type="ARBA" id="ARBA00022989"/>
    </source>
</evidence>
<evidence type="ECO:0000256" key="2">
    <source>
        <dbReference type="ARBA" id="ARBA00022692"/>
    </source>
</evidence>
<dbReference type="Proteomes" id="UP001596096">
    <property type="component" value="Unassembled WGS sequence"/>
</dbReference>
<dbReference type="PANTHER" id="PTHR23514">
    <property type="entry name" value="BYPASS OF STOP CODON PROTEIN 6"/>
    <property type="match status" value="1"/>
</dbReference>
<dbReference type="PANTHER" id="PTHR23514:SF13">
    <property type="entry name" value="INNER MEMBRANE PROTEIN YBJJ"/>
    <property type="match status" value="1"/>
</dbReference>
<feature type="transmembrane region" description="Helical" evidence="5">
    <location>
        <begin position="134"/>
        <end position="155"/>
    </location>
</feature>
<dbReference type="InterPro" id="IPR020846">
    <property type="entry name" value="MFS_dom"/>
</dbReference>
<evidence type="ECO:0000259" key="6">
    <source>
        <dbReference type="PROSITE" id="PS50850"/>
    </source>
</evidence>